<proteinExistence type="inferred from homology"/>
<dbReference type="SUPFAM" id="SSF55895">
    <property type="entry name" value="Ribonuclease Rh-like"/>
    <property type="match status" value="1"/>
</dbReference>
<keyword evidence="4" id="KW-0732">Signal</keyword>
<dbReference type="Gene3D" id="3.90.730.10">
    <property type="entry name" value="Ribonuclease T2-like"/>
    <property type="match status" value="1"/>
</dbReference>
<protein>
    <submittedName>
        <fullName evidence="5">Ribonuclease S-7, putative</fullName>
    </submittedName>
</protein>
<dbReference type="KEGG" id="eiv:EIN_294650"/>
<gene>
    <name evidence="5" type="ORF">EIN_294650</name>
</gene>
<dbReference type="EMBL" id="KB206482">
    <property type="protein sequence ID" value="ELP90975.1"/>
    <property type="molecule type" value="Genomic_DNA"/>
</dbReference>
<dbReference type="GO" id="GO:0005576">
    <property type="term" value="C:extracellular region"/>
    <property type="evidence" value="ECO:0007669"/>
    <property type="project" value="TreeGrafter"/>
</dbReference>
<dbReference type="GO" id="GO:0006401">
    <property type="term" value="P:RNA catabolic process"/>
    <property type="evidence" value="ECO:0007669"/>
    <property type="project" value="TreeGrafter"/>
</dbReference>
<dbReference type="PANTHER" id="PTHR11240">
    <property type="entry name" value="RIBONUCLEASE T2"/>
    <property type="match status" value="1"/>
</dbReference>
<feature type="signal peptide" evidence="4">
    <location>
        <begin position="1"/>
        <end position="17"/>
    </location>
</feature>
<dbReference type="GeneID" id="14889948"/>
<evidence type="ECO:0000313" key="5">
    <source>
        <dbReference type="EMBL" id="ELP90975.1"/>
    </source>
</evidence>
<dbReference type="InterPro" id="IPR036430">
    <property type="entry name" value="RNase_T2-like_sf"/>
</dbReference>
<evidence type="ECO:0000256" key="4">
    <source>
        <dbReference type="SAM" id="SignalP"/>
    </source>
</evidence>
<evidence type="ECO:0000256" key="2">
    <source>
        <dbReference type="RuleBase" id="RU004328"/>
    </source>
</evidence>
<dbReference type="Pfam" id="PF00445">
    <property type="entry name" value="Ribonuclease_T2"/>
    <property type="match status" value="1"/>
</dbReference>
<dbReference type="GO" id="GO:0003723">
    <property type="term" value="F:RNA binding"/>
    <property type="evidence" value="ECO:0007669"/>
    <property type="project" value="InterPro"/>
</dbReference>
<sequence length="372" mass="43736">MSIQFVYIFFVLTLSFEQPEYTEDSSQSPTTSTPSVQSQKPKSSHSKNKKKRQRRQERKGLGTQESVTQSPTTSSNEKLVEIPSQELKKEKDETKETEETEEKTQELLPEKDPSTYKYVEKPFAKDIIILPNYEMCKGYKKYTTQLKYMQFVVFWPGEKCEDSTCSLPVKTEIVKEGFFLHGFWPQFYTQKHLQCCHTKYGIRDIEKMIKSDDFLFTKIVNNWMSIKSCIFSIYQYDKHGSCSLTTYNSENGPKDYLNTAINLYEKVDIWKILQESDLKVETEKMYNTEDLRKVIYPIFNVNPVFSCKEIGSLFEIKICFDIDIDKYDPKPRECPDRVIQTEKRKCGDMVKLKKFPDYLLNPLTAPRNNCEF</sequence>
<feature type="compositionally biased region" description="Polar residues" evidence="3">
    <location>
        <begin position="63"/>
        <end position="77"/>
    </location>
</feature>
<evidence type="ECO:0000313" key="6">
    <source>
        <dbReference type="Proteomes" id="UP000014680"/>
    </source>
</evidence>
<dbReference type="AlphaFoldDB" id="L7FN00"/>
<organism evidence="5 6">
    <name type="scientific">Entamoeba invadens IP1</name>
    <dbReference type="NCBI Taxonomy" id="370355"/>
    <lineage>
        <taxon>Eukaryota</taxon>
        <taxon>Amoebozoa</taxon>
        <taxon>Evosea</taxon>
        <taxon>Archamoebae</taxon>
        <taxon>Mastigamoebida</taxon>
        <taxon>Entamoebidae</taxon>
        <taxon>Entamoeba</taxon>
    </lineage>
</organism>
<name>L7FN00_ENTIV</name>
<feature type="compositionally biased region" description="Low complexity" evidence="3">
    <location>
        <begin position="25"/>
        <end position="41"/>
    </location>
</feature>
<dbReference type="PANTHER" id="PTHR11240:SF22">
    <property type="entry name" value="RIBONUCLEASE T2"/>
    <property type="match status" value="1"/>
</dbReference>
<dbReference type="OrthoDB" id="435754at2759"/>
<dbReference type="GO" id="GO:0033897">
    <property type="term" value="F:ribonuclease T2 activity"/>
    <property type="evidence" value="ECO:0007669"/>
    <property type="project" value="InterPro"/>
</dbReference>
<accession>L7FN00</accession>
<feature type="compositionally biased region" description="Basic residues" evidence="3">
    <location>
        <begin position="42"/>
        <end position="57"/>
    </location>
</feature>
<dbReference type="InterPro" id="IPR001568">
    <property type="entry name" value="RNase_T2-like"/>
</dbReference>
<dbReference type="Proteomes" id="UP000014680">
    <property type="component" value="Unassembled WGS sequence"/>
</dbReference>
<dbReference type="VEuPathDB" id="AmoebaDB:EIN_294650"/>
<feature type="chain" id="PRO_5003973779" evidence="4">
    <location>
        <begin position="18"/>
        <end position="372"/>
    </location>
</feature>
<reference evidence="5 6" key="1">
    <citation type="submission" date="2012-10" db="EMBL/GenBank/DDBJ databases">
        <authorList>
            <person name="Zafar N."/>
            <person name="Inman J."/>
            <person name="Hall N."/>
            <person name="Lorenzi H."/>
            <person name="Caler E."/>
        </authorList>
    </citation>
    <scope>NUCLEOTIDE SEQUENCE [LARGE SCALE GENOMIC DNA]</scope>
    <source>
        <strain evidence="5 6">IP1</strain>
    </source>
</reference>
<keyword evidence="6" id="KW-1185">Reference proteome</keyword>
<feature type="region of interest" description="Disordered" evidence="3">
    <location>
        <begin position="19"/>
        <end position="108"/>
    </location>
</feature>
<evidence type="ECO:0000256" key="1">
    <source>
        <dbReference type="ARBA" id="ARBA00007469"/>
    </source>
</evidence>
<comment type="similarity">
    <text evidence="1 2">Belongs to the RNase T2 family.</text>
</comment>
<dbReference type="RefSeq" id="XP_004257746.1">
    <property type="nucleotide sequence ID" value="XM_004257698.1"/>
</dbReference>
<evidence type="ECO:0000256" key="3">
    <source>
        <dbReference type="SAM" id="MobiDB-lite"/>
    </source>
</evidence>